<reference evidence="1 2" key="1">
    <citation type="journal article" date="2018" name="Nat. Genet.">
        <title>The Rosa genome provides new insights in the design of modern roses.</title>
        <authorList>
            <person name="Bendahmane M."/>
        </authorList>
    </citation>
    <scope>NUCLEOTIDE SEQUENCE [LARGE SCALE GENOMIC DNA]</scope>
    <source>
        <strain evidence="2">cv. Old Blush</strain>
    </source>
</reference>
<proteinExistence type="predicted"/>
<organism evidence="1 2">
    <name type="scientific">Rosa chinensis</name>
    <name type="common">China rose</name>
    <dbReference type="NCBI Taxonomy" id="74649"/>
    <lineage>
        <taxon>Eukaryota</taxon>
        <taxon>Viridiplantae</taxon>
        <taxon>Streptophyta</taxon>
        <taxon>Embryophyta</taxon>
        <taxon>Tracheophyta</taxon>
        <taxon>Spermatophyta</taxon>
        <taxon>Magnoliopsida</taxon>
        <taxon>eudicotyledons</taxon>
        <taxon>Gunneridae</taxon>
        <taxon>Pentapetalae</taxon>
        <taxon>rosids</taxon>
        <taxon>fabids</taxon>
        <taxon>Rosales</taxon>
        <taxon>Rosaceae</taxon>
        <taxon>Rosoideae</taxon>
        <taxon>Rosoideae incertae sedis</taxon>
        <taxon>Rosa</taxon>
    </lineage>
</organism>
<sequence>MPAAEITDSDPQNDAVLDDATPLRSITSVSRSLVLPWASDCEDQVKEGIVRFSTDGGSGKKKKRRRFWLKKKGVVNNVTKNLGDDSILKALRYFLF</sequence>
<protein>
    <submittedName>
        <fullName evidence="1">Uncharacterized protein</fullName>
    </submittedName>
</protein>
<gene>
    <name evidence="1" type="ORF">RchiOBHm_Chr5g0015291</name>
</gene>
<name>A0A2P6Q5W3_ROSCH</name>
<evidence type="ECO:0000313" key="1">
    <source>
        <dbReference type="EMBL" id="PRQ29571.1"/>
    </source>
</evidence>
<comment type="caution">
    <text evidence="1">The sequence shown here is derived from an EMBL/GenBank/DDBJ whole genome shotgun (WGS) entry which is preliminary data.</text>
</comment>
<dbReference type="Proteomes" id="UP000238479">
    <property type="component" value="Chromosome 5"/>
</dbReference>
<keyword evidence="2" id="KW-1185">Reference proteome</keyword>
<dbReference type="EMBL" id="PDCK01000043">
    <property type="protein sequence ID" value="PRQ29571.1"/>
    <property type="molecule type" value="Genomic_DNA"/>
</dbReference>
<accession>A0A2P6Q5W3</accession>
<evidence type="ECO:0000313" key="2">
    <source>
        <dbReference type="Proteomes" id="UP000238479"/>
    </source>
</evidence>
<dbReference type="AlphaFoldDB" id="A0A2P6Q5W3"/>
<dbReference type="Gramene" id="PRQ29571">
    <property type="protein sequence ID" value="PRQ29571"/>
    <property type="gene ID" value="RchiOBHm_Chr5g0015291"/>
</dbReference>